<dbReference type="PANTHER" id="PTHR14781">
    <property type="entry name" value="INTRAFLAGELLAR TRANSPORT PROTEIN 56"/>
    <property type="match status" value="1"/>
</dbReference>
<dbReference type="OrthoDB" id="95390at2759"/>
<reference evidence="7 8" key="1">
    <citation type="submission" date="2016-11" db="EMBL/GenBank/DDBJ databases">
        <title>The macronuclear genome of Stentor coeruleus: a giant cell with tiny introns.</title>
        <authorList>
            <person name="Slabodnick M."/>
            <person name="Ruby J.G."/>
            <person name="Reiff S.B."/>
            <person name="Swart E.C."/>
            <person name="Gosai S."/>
            <person name="Prabakaran S."/>
            <person name="Witkowska E."/>
            <person name="Larue G.E."/>
            <person name="Fisher S."/>
            <person name="Freeman R.M."/>
            <person name="Gunawardena J."/>
            <person name="Chu W."/>
            <person name="Stover N.A."/>
            <person name="Gregory B.D."/>
            <person name="Nowacki M."/>
            <person name="Derisi J."/>
            <person name="Roy S.W."/>
            <person name="Marshall W.F."/>
            <person name="Sood P."/>
        </authorList>
    </citation>
    <scope>NUCLEOTIDE SEQUENCE [LARGE SCALE GENOMIC DNA]</scope>
    <source>
        <strain evidence="7">WM001</strain>
    </source>
</reference>
<dbReference type="PANTHER" id="PTHR14781:SF0">
    <property type="entry name" value="INTRAFLAGELLAR TRANSPORT PROTEIN 56"/>
    <property type="match status" value="1"/>
</dbReference>
<evidence type="ECO:0000256" key="3">
    <source>
        <dbReference type="ARBA" id="ARBA00022737"/>
    </source>
</evidence>
<evidence type="ECO:0000256" key="1">
    <source>
        <dbReference type="ARBA" id="ARBA00004138"/>
    </source>
</evidence>
<comment type="subcellular location">
    <subcellularLocation>
        <location evidence="1">Cell projection</location>
        <location evidence="1">Cilium</location>
    </subcellularLocation>
</comment>
<dbReference type="FunFam" id="1.25.40.10:FF:000372">
    <property type="entry name" value="Tetratricopeptide repeat domain 26"/>
    <property type="match status" value="1"/>
</dbReference>
<comment type="similarity">
    <text evidence="2">Belongs to the IFT56 family.</text>
</comment>
<evidence type="ECO:0000256" key="6">
    <source>
        <dbReference type="SAM" id="MobiDB-lite"/>
    </source>
</evidence>
<evidence type="ECO:0008006" key="9">
    <source>
        <dbReference type="Google" id="ProtNLM"/>
    </source>
</evidence>
<proteinExistence type="inferred from homology"/>
<feature type="region of interest" description="Disordered" evidence="6">
    <location>
        <begin position="1"/>
        <end position="29"/>
    </location>
</feature>
<keyword evidence="4" id="KW-0802">TPR repeat</keyword>
<dbReference type="InterPro" id="IPR011990">
    <property type="entry name" value="TPR-like_helical_dom_sf"/>
</dbReference>
<protein>
    <recommendedName>
        <fullName evidence="9">Intraflagellar transport protein 56</fullName>
    </recommendedName>
</protein>
<dbReference type="Proteomes" id="UP000187209">
    <property type="component" value="Unassembled WGS sequence"/>
</dbReference>
<evidence type="ECO:0000313" key="7">
    <source>
        <dbReference type="EMBL" id="OMJ90800.1"/>
    </source>
</evidence>
<sequence>MNRPNSALSRHKASQQVAVPTGPRREQSMPKLQDFIEDRDFLGALTFLELQRSAARDEKLLLWLGYSAYHAGEYKKAIEAYSDLIKIPNFNPEIHAYKSCCYYALCQYDEAYEECVKSPETPLQIRLMYHIAHKRGDENTMLMYHKKLGESIPDQLCLAAIHYLRSHYDEANDLYKKLLLDNREYNALNVYVALCYYKLDFFEVSNEILQVYLSTNPTSITAVNLKACNQFQLFNGKAAEQELKTIQSAAESGNIFNDSDLLRHNLVVFRGGENALQVLPPLIDIIPEARLNLIIYHLKNDSVQEAYKLIKDVEPTVPREYILKAVVHAVLGQETENREHIKLAQTLFQLVGGSASECDTIPGRQCMASCFFLLQQFEDVLVYLKSIKAYFPNDDDFNWNYGIASAAAGEFKEAEEGLSAVQDERLKIDYVYISWLCKCYIMNGKPSMAWSVYFNMENSNESFTLLQLIANDCYRMGQFYYSLKAFDVLERLDPDPEYWEGKRGAAVGVLQMVIAGKESKDKLVETVEILRNTNNPQVEYIVRVITKWAKDNNIKL</sequence>
<dbReference type="InterPro" id="IPR030511">
    <property type="entry name" value="TTC26"/>
</dbReference>
<dbReference type="GO" id="GO:0030992">
    <property type="term" value="C:intraciliary transport particle B"/>
    <property type="evidence" value="ECO:0007669"/>
    <property type="project" value="TreeGrafter"/>
</dbReference>
<dbReference type="SUPFAM" id="SSF48452">
    <property type="entry name" value="TPR-like"/>
    <property type="match status" value="2"/>
</dbReference>
<dbReference type="GO" id="GO:0120170">
    <property type="term" value="F:intraciliary transport particle B binding"/>
    <property type="evidence" value="ECO:0007669"/>
    <property type="project" value="TreeGrafter"/>
</dbReference>
<dbReference type="GO" id="GO:0035735">
    <property type="term" value="P:intraciliary transport involved in cilium assembly"/>
    <property type="evidence" value="ECO:0007669"/>
    <property type="project" value="TreeGrafter"/>
</dbReference>
<gene>
    <name evidence="7" type="ORF">SteCoe_6780</name>
</gene>
<keyword evidence="8" id="KW-1185">Reference proteome</keyword>
<dbReference type="Pfam" id="PF13432">
    <property type="entry name" value="TPR_16"/>
    <property type="match status" value="1"/>
</dbReference>
<organism evidence="7 8">
    <name type="scientific">Stentor coeruleus</name>
    <dbReference type="NCBI Taxonomy" id="5963"/>
    <lineage>
        <taxon>Eukaryota</taxon>
        <taxon>Sar</taxon>
        <taxon>Alveolata</taxon>
        <taxon>Ciliophora</taxon>
        <taxon>Postciliodesmatophora</taxon>
        <taxon>Heterotrichea</taxon>
        <taxon>Heterotrichida</taxon>
        <taxon>Stentoridae</taxon>
        <taxon>Stentor</taxon>
    </lineage>
</organism>
<evidence type="ECO:0000313" key="8">
    <source>
        <dbReference type="Proteomes" id="UP000187209"/>
    </source>
</evidence>
<comment type="caution">
    <text evidence="7">The sequence shown here is derived from an EMBL/GenBank/DDBJ whole genome shotgun (WGS) entry which is preliminary data.</text>
</comment>
<dbReference type="GO" id="GO:0036064">
    <property type="term" value="C:ciliary basal body"/>
    <property type="evidence" value="ECO:0007669"/>
    <property type="project" value="TreeGrafter"/>
</dbReference>
<accession>A0A1R2CPA7</accession>
<dbReference type="AlphaFoldDB" id="A0A1R2CPA7"/>
<keyword evidence="3" id="KW-0677">Repeat</keyword>
<feature type="compositionally biased region" description="Polar residues" evidence="6">
    <location>
        <begin position="1"/>
        <end position="18"/>
    </location>
</feature>
<keyword evidence="5" id="KW-0966">Cell projection</keyword>
<evidence type="ECO:0000256" key="2">
    <source>
        <dbReference type="ARBA" id="ARBA00007834"/>
    </source>
</evidence>
<dbReference type="GO" id="GO:0097546">
    <property type="term" value="C:ciliary base"/>
    <property type="evidence" value="ECO:0007669"/>
    <property type="project" value="TreeGrafter"/>
</dbReference>
<dbReference type="GO" id="GO:0035720">
    <property type="term" value="P:intraciliary anterograde transport"/>
    <property type="evidence" value="ECO:0007669"/>
    <property type="project" value="TreeGrafter"/>
</dbReference>
<evidence type="ECO:0000256" key="5">
    <source>
        <dbReference type="ARBA" id="ARBA00023273"/>
    </source>
</evidence>
<evidence type="ECO:0000256" key="4">
    <source>
        <dbReference type="ARBA" id="ARBA00022803"/>
    </source>
</evidence>
<dbReference type="Gene3D" id="1.25.40.10">
    <property type="entry name" value="Tetratricopeptide repeat domain"/>
    <property type="match status" value="2"/>
</dbReference>
<dbReference type="EMBL" id="MPUH01000095">
    <property type="protein sequence ID" value="OMJ90800.1"/>
    <property type="molecule type" value="Genomic_DNA"/>
</dbReference>
<name>A0A1R2CPA7_9CILI</name>